<reference evidence="1 2" key="2">
    <citation type="submission" date="2020-03" db="EMBL/GenBank/DDBJ databases">
        <authorList>
            <person name="Ichikawa N."/>
            <person name="Kimura A."/>
            <person name="Kitahashi Y."/>
            <person name="Uohara A."/>
        </authorList>
    </citation>
    <scope>NUCLEOTIDE SEQUENCE [LARGE SCALE GENOMIC DNA]</scope>
    <source>
        <strain evidence="1 2">NBRC 107702</strain>
    </source>
</reference>
<evidence type="ECO:0008006" key="3">
    <source>
        <dbReference type="Google" id="ProtNLM"/>
    </source>
</evidence>
<gene>
    <name evidence="1" type="ORF">Pflav_016020</name>
</gene>
<accession>A0A6F8XMY9</accession>
<reference evidence="1 2" key="1">
    <citation type="submission" date="2020-03" db="EMBL/GenBank/DDBJ databases">
        <title>Whole genome shotgun sequence of Phytohabitans flavus NBRC 107702.</title>
        <authorList>
            <person name="Komaki H."/>
            <person name="Tamura T."/>
        </authorList>
    </citation>
    <scope>NUCLEOTIDE SEQUENCE [LARGE SCALE GENOMIC DNA]</scope>
    <source>
        <strain evidence="1 2">NBRC 107702</strain>
    </source>
</reference>
<dbReference type="KEGG" id="pfla:Pflav_016020"/>
<name>A0A6F8XMY9_9ACTN</name>
<dbReference type="Proteomes" id="UP000502508">
    <property type="component" value="Chromosome"/>
</dbReference>
<dbReference type="EMBL" id="AP022870">
    <property type="protein sequence ID" value="BCB75192.1"/>
    <property type="molecule type" value="Genomic_DNA"/>
</dbReference>
<organism evidence="1 2">
    <name type="scientific">Phytohabitans flavus</name>
    <dbReference type="NCBI Taxonomy" id="1076124"/>
    <lineage>
        <taxon>Bacteria</taxon>
        <taxon>Bacillati</taxon>
        <taxon>Actinomycetota</taxon>
        <taxon>Actinomycetes</taxon>
        <taxon>Micromonosporales</taxon>
        <taxon>Micromonosporaceae</taxon>
    </lineage>
</organism>
<dbReference type="AlphaFoldDB" id="A0A6F8XMY9"/>
<proteinExistence type="predicted"/>
<protein>
    <recommendedName>
        <fullName evidence="3">Tyr recombinase domain-containing protein</fullName>
    </recommendedName>
</protein>
<evidence type="ECO:0000313" key="2">
    <source>
        <dbReference type="Proteomes" id="UP000502508"/>
    </source>
</evidence>
<evidence type="ECO:0000313" key="1">
    <source>
        <dbReference type="EMBL" id="BCB75192.1"/>
    </source>
</evidence>
<keyword evidence="2" id="KW-1185">Reference proteome</keyword>
<sequence length="78" mass="8561">MPVTKIFDIATTLPARGLEDCNGDGRGRPQGARRVGGAEWATLKELMARIGHSSTRAAVIYQHATRTVTGRSRQRWTP</sequence>